<dbReference type="STRING" id="1226327.SAMN05421732_101256"/>
<dbReference type="PANTHER" id="PTHR42877">
    <property type="entry name" value="L-ORNITHINE N(5)-MONOOXYGENASE-RELATED"/>
    <property type="match status" value="1"/>
</dbReference>
<keyword evidence="5" id="KW-1185">Reference proteome</keyword>
<dbReference type="EMBL" id="FMYO01000001">
    <property type="protein sequence ID" value="SDB84621.1"/>
    <property type="molecule type" value="Genomic_DNA"/>
</dbReference>
<dbReference type="InterPro" id="IPR020946">
    <property type="entry name" value="Flavin_mOase-like"/>
</dbReference>
<keyword evidence="2" id="KW-0274">FAD</keyword>
<dbReference type="RefSeq" id="WP_092818346.1">
    <property type="nucleotide sequence ID" value="NZ_FMYO01000001.1"/>
</dbReference>
<evidence type="ECO:0000256" key="3">
    <source>
        <dbReference type="ARBA" id="ARBA00023002"/>
    </source>
</evidence>
<dbReference type="SUPFAM" id="SSF51905">
    <property type="entry name" value="FAD/NAD(P)-binding domain"/>
    <property type="match status" value="2"/>
</dbReference>
<keyword evidence="4" id="KW-0503">Monooxygenase</keyword>
<sequence>MYAQAQPQPMPVQTKIAIIGAGFGGLAMAIRLLQSNMHDFVILEKAVDAGGTWRENQYPGAACDVQSHMYSLSFAPKSDWSKRYAEAPEIFKYIQDLMTDYDLEKYCQFNCEVLAAQYNEQSCDWKLSLNNEQTLIAQFVVFASGPLHVPHIPHVKGIEKFQGKVFHSSQWDHQYDLTGKNVASIGTGGSAIQYIPEIAAQVKQLYVLQRTAAWVIPRDERRYFNIEKKLFKKLDWFRKLHRARLYWSNESRVVPIVQPAVMKYTQKLAEAFIKFQVKDKNLVQKLTPDYIMGCKRILVSNKYYPAFNRGNVELVTEAIQELTESSIITKDGKAREIDCLIYGTGFITDPRIYLKSFRCTGEHRQELKDTWKDGAESYYGISTKGFPNLFQLLGPNTVLAHNSVIFMIESQVNYILQMIELVKNTQSHAIVIKDQAQDQFNQRVQKWMDGTVWQSGCVSWYQQDGGKNFALWPTYTWKYWLQTKKLNPADFRLLNKTAGSRAA</sequence>
<dbReference type="PANTHER" id="PTHR42877:SF4">
    <property type="entry name" value="FAD_NAD(P)-BINDING DOMAIN-CONTAINING PROTEIN-RELATED"/>
    <property type="match status" value="1"/>
</dbReference>
<evidence type="ECO:0000313" key="5">
    <source>
        <dbReference type="Proteomes" id="UP000243468"/>
    </source>
</evidence>
<protein>
    <submittedName>
        <fullName evidence="4">Cyclohexanone monooxygenase</fullName>
    </submittedName>
</protein>
<accession>A0A1G6GRQ0</accession>
<gene>
    <name evidence="4" type="ORF">SAMN05421732_101256</name>
</gene>
<evidence type="ECO:0000256" key="1">
    <source>
        <dbReference type="ARBA" id="ARBA00022630"/>
    </source>
</evidence>
<keyword evidence="3" id="KW-0560">Oxidoreductase</keyword>
<dbReference type="AlphaFoldDB" id="A0A1G6GRQ0"/>
<dbReference type="GO" id="GO:0004499">
    <property type="term" value="F:N,N-dimethylaniline monooxygenase activity"/>
    <property type="evidence" value="ECO:0007669"/>
    <property type="project" value="InterPro"/>
</dbReference>
<evidence type="ECO:0000256" key="2">
    <source>
        <dbReference type="ARBA" id="ARBA00022827"/>
    </source>
</evidence>
<name>A0A1G6GRQ0_9GAMM</name>
<dbReference type="GO" id="GO:0050661">
    <property type="term" value="F:NADP binding"/>
    <property type="evidence" value="ECO:0007669"/>
    <property type="project" value="InterPro"/>
</dbReference>
<dbReference type="Gene3D" id="3.50.50.60">
    <property type="entry name" value="FAD/NAD(P)-binding domain"/>
    <property type="match status" value="2"/>
</dbReference>
<dbReference type="Proteomes" id="UP000243468">
    <property type="component" value="Unassembled WGS sequence"/>
</dbReference>
<dbReference type="OrthoDB" id="312624at2"/>
<evidence type="ECO:0000313" key="4">
    <source>
        <dbReference type="EMBL" id="SDB84621.1"/>
    </source>
</evidence>
<keyword evidence="1" id="KW-0285">Flavoprotein</keyword>
<dbReference type="InterPro" id="IPR051209">
    <property type="entry name" value="FAD-bind_Monooxygenase_sf"/>
</dbReference>
<dbReference type="Pfam" id="PF00743">
    <property type="entry name" value="FMO-like"/>
    <property type="match status" value="1"/>
</dbReference>
<organism evidence="4 5">
    <name type="scientific">Acinetobacter kookii</name>
    <dbReference type="NCBI Taxonomy" id="1226327"/>
    <lineage>
        <taxon>Bacteria</taxon>
        <taxon>Pseudomonadati</taxon>
        <taxon>Pseudomonadota</taxon>
        <taxon>Gammaproteobacteria</taxon>
        <taxon>Moraxellales</taxon>
        <taxon>Moraxellaceae</taxon>
        <taxon>Acinetobacter</taxon>
    </lineage>
</organism>
<dbReference type="GO" id="GO:0050660">
    <property type="term" value="F:flavin adenine dinucleotide binding"/>
    <property type="evidence" value="ECO:0007669"/>
    <property type="project" value="InterPro"/>
</dbReference>
<dbReference type="InterPro" id="IPR036188">
    <property type="entry name" value="FAD/NAD-bd_sf"/>
</dbReference>
<reference evidence="5" key="1">
    <citation type="submission" date="2016-09" db="EMBL/GenBank/DDBJ databases">
        <authorList>
            <person name="Varghese N."/>
            <person name="Submissions S."/>
        </authorList>
    </citation>
    <scope>NUCLEOTIDE SEQUENCE [LARGE SCALE GENOMIC DNA]</scope>
    <source>
        <strain evidence="5">ANC 4667</strain>
    </source>
</reference>
<proteinExistence type="predicted"/>